<evidence type="ECO:0000256" key="23">
    <source>
        <dbReference type="PIRSR" id="PIRSR000447-1"/>
    </source>
</evidence>
<dbReference type="PANTHER" id="PTHR11712:SF352">
    <property type="entry name" value="3-OXOACYL-[ACYL-CARRIER-PROTEIN] SYNTHASE"/>
    <property type="match status" value="1"/>
</dbReference>
<evidence type="ECO:0000256" key="22">
    <source>
        <dbReference type="PIRNR" id="PIRNR000447"/>
    </source>
</evidence>
<evidence type="ECO:0000256" key="19">
    <source>
        <dbReference type="ARBA" id="ARBA00037576"/>
    </source>
</evidence>
<dbReference type="SMART" id="SM00825">
    <property type="entry name" value="PKS_KS"/>
    <property type="match status" value="1"/>
</dbReference>
<evidence type="ECO:0000256" key="15">
    <source>
        <dbReference type="ARBA" id="ARBA00023136"/>
    </source>
</evidence>
<dbReference type="InterPro" id="IPR020841">
    <property type="entry name" value="PKS_Beta-ketoAc_synthase_dom"/>
</dbReference>
<dbReference type="PROSITE" id="PS52004">
    <property type="entry name" value="KS3_2"/>
    <property type="match status" value="1"/>
</dbReference>
<dbReference type="Pfam" id="PF00109">
    <property type="entry name" value="ketoacyl-synt"/>
    <property type="match status" value="1"/>
</dbReference>
<evidence type="ECO:0000256" key="24">
    <source>
        <dbReference type="RuleBase" id="RU003694"/>
    </source>
</evidence>
<keyword evidence="16 22" id="KW-0275">Fatty acid biosynthesis</keyword>
<evidence type="ECO:0000256" key="12">
    <source>
        <dbReference type="ARBA" id="ARBA00022832"/>
    </source>
</evidence>
<evidence type="ECO:0000256" key="9">
    <source>
        <dbReference type="ARBA" id="ARBA00022519"/>
    </source>
</evidence>
<dbReference type="GO" id="GO:0004315">
    <property type="term" value="F:3-oxoacyl-[acyl-carrier-protein] synthase activity"/>
    <property type="evidence" value="ECO:0007669"/>
    <property type="project" value="UniProtKB-UniRule"/>
</dbReference>
<keyword evidence="13" id="KW-1133">Transmembrane helix</keyword>
<keyword evidence="10 22" id="KW-0808">Transferase</keyword>
<keyword evidence="11" id="KW-0812">Transmembrane</keyword>
<keyword evidence="27" id="KW-1185">Reference proteome</keyword>
<dbReference type="InterPro" id="IPR017568">
    <property type="entry name" value="3-oxoacyl-ACP_synth-2"/>
</dbReference>
<keyword evidence="9" id="KW-0997">Cell inner membrane</keyword>
<evidence type="ECO:0000256" key="16">
    <source>
        <dbReference type="ARBA" id="ARBA00023160"/>
    </source>
</evidence>
<dbReference type="Proteomes" id="UP001151071">
    <property type="component" value="Unassembled WGS sequence"/>
</dbReference>
<dbReference type="SUPFAM" id="SSF53901">
    <property type="entry name" value="Thiolase-like"/>
    <property type="match status" value="2"/>
</dbReference>
<dbReference type="EMBL" id="JAPYYP010000033">
    <property type="protein sequence ID" value="MDA5110492.1"/>
    <property type="molecule type" value="Genomic_DNA"/>
</dbReference>
<evidence type="ECO:0000256" key="21">
    <source>
        <dbReference type="ARBA" id="ARBA00047659"/>
    </source>
</evidence>
<keyword evidence="17 22" id="KW-0012">Acyltransferase</keyword>
<dbReference type="PIRSF" id="PIRSF000447">
    <property type="entry name" value="KAS_II"/>
    <property type="match status" value="1"/>
</dbReference>
<dbReference type="RefSeq" id="WP_271140796.1">
    <property type="nucleotide sequence ID" value="NZ_JAPYYP010000033.1"/>
</dbReference>
<reference evidence="26" key="1">
    <citation type="submission" date="2022-12" db="EMBL/GenBank/DDBJ databases">
        <title>Draft genome sequence of the thermophilic strain Brevibacillus thermoruber HT42, isolated from Los Humeros, Puebla, Mexico, with biotechnological potential.</title>
        <authorList>
            <person name="Lara Sanchez J."/>
            <person name="Solis Palacios R."/>
            <person name="Bustos Baena A.S."/>
            <person name="Ruz Baez A.E."/>
            <person name="Espinosa Luna G."/>
            <person name="Oliart Ros R.M."/>
        </authorList>
    </citation>
    <scope>NUCLEOTIDE SEQUENCE</scope>
    <source>
        <strain evidence="26">HT42</strain>
    </source>
</reference>
<comment type="catalytic activity">
    <reaction evidence="20 22">
        <text>(9Z)-hexadecenoyl-[ACP] + malonyl-[ACP] + H(+) = 3-oxo-(11Z)-octadecenoyl-[ACP] + holo-[ACP] + CO2</text>
        <dbReference type="Rhea" id="RHEA:55040"/>
        <dbReference type="Rhea" id="RHEA-COMP:9623"/>
        <dbReference type="Rhea" id="RHEA-COMP:9685"/>
        <dbReference type="Rhea" id="RHEA-COMP:10800"/>
        <dbReference type="Rhea" id="RHEA-COMP:14074"/>
        <dbReference type="ChEBI" id="CHEBI:15378"/>
        <dbReference type="ChEBI" id="CHEBI:16526"/>
        <dbReference type="ChEBI" id="CHEBI:64479"/>
        <dbReference type="ChEBI" id="CHEBI:78449"/>
        <dbReference type="ChEBI" id="CHEBI:83989"/>
        <dbReference type="ChEBI" id="CHEBI:138538"/>
        <dbReference type="EC" id="2.3.1.179"/>
    </reaction>
</comment>
<dbReference type="EC" id="2.3.1.179" evidence="4 22"/>
<dbReference type="GO" id="GO:0030497">
    <property type="term" value="P:fatty acid elongation"/>
    <property type="evidence" value="ECO:0007669"/>
    <property type="project" value="UniProtKB-ARBA"/>
</dbReference>
<dbReference type="Gene3D" id="3.40.47.10">
    <property type="match status" value="1"/>
</dbReference>
<evidence type="ECO:0000256" key="6">
    <source>
        <dbReference type="ARBA" id="ARBA00022458"/>
    </source>
</evidence>
<keyword evidence="8 22" id="KW-0444">Lipid biosynthesis</keyword>
<dbReference type="PANTHER" id="PTHR11712">
    <property type="entry name" value="POLYKETIDE SYNTHASE-RELATED"/>
    <property type="match status" value="1"/>
</dbReference>
<evidence type="ECO:0000313" key="27">
    <source>
        <dbReference type="Proteomes" id="UP001151071"/>
    </source>
</evidence>
<evidence type="ECO:0000256" key="4">
    <source>
        <dbReference type="ARBA" id="ARBA00012356"/>
    </source>
</evidence>
<keyword evidence="12" id="KW-0276">Fatty acid metabolism</keyword>
<evidence type="ECO:0000313" key="26">
    <source>
        <dbReference type="EMBL" id="MDA5110492.1"/>
    </source>
</evidence>
<comment type="function">
    <text evidence="19">Proposed to synthesize NOD factor fatty acyl chain. Involved in the synthesis of a highly unsaturated fatty acid moiety, which forms part of a lipo-oligosaccharide that is responsible for host specificity.</text>
</comment>
<evidence type="ECO:0000256" key="1">
    <source>
        <dbReference type="ARBA" id="ARBA00004533"/>
    </source>
</evidence>
<evidence type="ECO:0000256" key="18">
    <source>
        <dbReference type="ARBA" id="ARBA00024006"/>
    </source>
</evidence>
<evidence type="ECO:0000256" key="2">
    <source>
        <dbReference type="ARBA" id="ARBA00005194"/>
    </source>
</evidence>
<dbReference type="FunFam" id="3.40.47.10:FF:000018">
    <property type="entry name" value="3-oxoacyl-[acyl-carrier-protein] synthase 2"/>
    <property type="match status" value="1"/>
</dbReference>
<accession>A0A9X3Z519</accession>
<comment type="function">
    <text evidence="18 22">Involved in the type II fatty acid elongation cycle. Catalyzes the elongation of a wide range of acyl-ACP by the addition of two carbons from malonyl-ACP to an acyl acceptor. Can efficiently catalyze the conversion of palmitoleoyl-ACP (cis-hexadec-9-enoyl-ACP) to cis-vaccenoyl-ACP (cis-octadec-11-enoyl-ACP), an essential step in the thermal regulation of fatty acid composition.</text>
</comment>
<keyword evidence="6" id="KW-0536">Nodulation</keyword>
<evidence type="ECO:0000256" key="13">
    <source>
        <dbReference type="ARBA" id="ARBA00022989"/>
    </source>
</evidence>
<protein>
    <recommendedName>
        <fullName evidence="5 22">3-oxoacyl-[acyl-carrier-protein] synthase 2</fullName>
        <ecNumber evidence="4 22">2.3.1.179</ecNumber>
    </recommendedName>
</protein>
<feature type="domain" description="Ketosynthase family 3 (KS3)" evidence="25">
    <location>
        <begin position="2"/>
        <end position="410"/>
    </location>
</feature>
<evidence type="ECO:0000256" key="10">
    <source>
        <dbReference type="ARBA" id="ARBA00022679"/>
    </source>
</evidence>
<keyword evidence="15" id="KW-0472">Membrane</keyword>
<evidence type="ECO:0000256" key="20">
    <source>
        <dbReference type="ARBA" id="ARBA00047318"/>
    </source>
</evidence>
<dbReference type="NCBIfam" id="TIGR03150">
    <property type="entry name" value="fabF"/>
    <property type="match status" value="1"/>
</dbReference>
<name>A0A9X3Z519_9BACL</name>
<organism evidence="26 27">
    <name type="scientific">Brevibacillus thermoruber</name>
    <dbReference type="NCBI Taxonomy" id="33942"/>
    <lineage>
        <taxon>Bacteria</taxon>
        <taxon>Bacillati</taxon>
        <taxon>Bacillota</taxon>
        <taxon>Bacilli</taxon>
        <taxon>Bacillales</taxon>
        <taxon>Paenibacillaceae</taxon>
        <taxon>Brevibacillus</taxon>
    </lineage>
</organism>
<dbReference type="FunFam" id="3.40.47.10:FF:000029">
    <property type="entry name" value="3-oxoacyl-[acyl-carrier-protein] synthase 1"/>
    <property type="match status" value="1"/>
</dbReference>
<dbReference type="AlphaFoldDB" id="A0A9X3Z519"/>
<evidence type="ECO:0000256" key="7">
    <source>
        <dbReference type="ARBA" id="ARBA00022475"/>
    </source>
</evidence>
<dbReference type="InterPro" id="IPR014030">
    <property type="entry name" value="Ketoacyl_synth_N"/>
</dbReference>
<evidence type="ECO:0000256" key="8">
    <source>
        <dbReference type="ARBA" id="ARBA00022516"/>
    </source>
</evidence>
<sequence length="413" mass="44206">MKRRVVVTGMGVVTPIGVTIKTFWENLVRGVSGVDYIQAFDTEGFPTTIGAEVKDLDLDEWFTHKEKIRMESNTQYAIIAARQAISQAKLDMSQLDPYRVGVIVGTGMGGTRLILENNRDLLQHGYRKVSSYLAFASLVEAPTSDISMMIGAKGKSGAWVTACATGNNCIGEGCRAIQHGEADVMIAGGTEGQFTPIDLASFCKIKALSTRNDNPQAASRPFDKDRDGFVIGAGAGIVVLESEESAKKRGAAILAEIAGYGSTTDAYHVTAPDPEAKGAIMAMKNAMADANVSPADIDYISAHGSSTRLNDQIETLAIKKLFGEKARSIPVSSIKSMTGHLLAGSGSVELIACILALQHQIVPPTINHHQPDEGFDLNYVPNEAQAHRVRTVLNNSFGFGGYNACIVVKEWQG</sequence>
<evidence type="ECO:0000256" key="11">
    <source>
        <dbReference type="ARBA" id="ARBA00022692"/>
    </source>
</evidence>
<comment type="catalytic activity">
    <reaction evidence="21 22">
        <text>a fatty acyl-[ACP] + malonyl-[ACP] + H(+) = a 3-oxoacyl-[ACP] + holo-[ACP] + CO2</text>
        <dbReference type="Rhea" id="RHEA:22836"/>
        <dbReference type="Rhea" id="RHEA-COMP:9623"/>
        <dbReference type="Rhea" id="RHEA-COMP:9685"/>
        <dbReference type="Rhea" id="RHEA-COMP:9916"/>
        <dbReference type="Rhea" id="RHEA-COMP:14125"/>
        <dbReference type="ChEBI" id="CHEBI:15378"/>
        <dbReference type="ChEBI" id="CHEBI:16526"/>
        <dbReference type="ChEBI" id="CHEBI:64479"/>
        <dbReference type="ChEBI" id="CHEBI:78449"/>
        <dbReference type="ChEBI" id="CHEBI:78776"/>
        <dbReference type="ChEBI" id="CHEBI:138651"/>
    </reaction>
</comment>
<comment type="subcellular location">
    <subcellularLocation>
        <location evidence="1">Cell inner membrane</location>
    </subcellularLocation>
</comment>
<keyword evidence="14" id="KW-0443">Lipid metabolism</keyword>
<dbReference type="InterPro" id="IPR000794">
    <property type="entry name" value="Beta-ketoacyl_synthase"/>
</dbReference>
<comment type="caution">
    <text evidence="26">The sequence shown here is derived from an EMBL/GenBank/DDBJ whole genome shotgun (WGS) entry which is preliminary data.</text>
</comment>
<evidence type="ECO:0000256" key="17">
    <source>
        <dbReference type="ARBA" id="ARBA00023315"/>
    </source>
</evidence>
<dbReference type="GO" id="GO:0005886">
    <property type="term" value="C:plasma membrane"/>
    <property type="evidence" value="ECO:0007669"/>
    <property type="project" value="UniProtKB-SubCell"/>
</dbReference>
<comment type="pathway">
    <text evidence="2 22">Lipid metabolism; fatty acid biosynthesis.</text>
</comment>
<evidence type="ECO:0000256" key="14">
    <source>
        <dbReference type="ARBA" id="ARBA00023098"/>
    </source>
</evidence>
<dbReference type="InterPro" id="IPR016039">
    <property type="entry name" value="Thiolase-like"/>
</dbReference>
<evidence type="ECO:0000259" key="25">
    <source>
        <dbReference type="PROSITE" id="PS52004"/>
    </source>
</evidence>
<feature type="active site" description="For beta-ketoacyl synthase activity" evidence="23">
    <location>
        <position position="163"/>
    </location>
</feature>
<comment type="similarity">
    <text evidence="3 22 24">Belongs to the thiolase-like superfamily. Beta-ketoacyl-ACP synthases family.</text>
</comment>
<dbReference type="InterPro" id="IPR014031">
    <property type="entry name" value="Ketoacyl_synth_C"/>
</dbReference>
<proteinExistence type="inferred from homology"/>
<dbReference type="NCBIfam" id="NF005589">
    <property type="entry name" value="PRK07314.1"/>
    <property type="match status" value="1"/>
</dbReference>
<evidence type="ECO:0000256" key="5">
    <source>
        <dbReference type="ARBA" id="ARBA00014657"/>
    </source>
</evidence>
<keyword evidence="7" id="KW-1003">Cell membrane</keyword>
<evidence type="ECO:0000256" key="3">
    <source>
        <dbReference type="ARBA" id="ARBA00008467"/>
    </source>
</evidence>
<gene>
    <name evidence="26" type="primary">fabF</name>
    <name evidence="26" type="ORF">O3V59_19320</name>
</gene>
<dbReference type="Pfam" id="PF02801">
    <property type="entry name" value="Ketoacyl-synt_C"/>
    <property type="match status" value="1"/>
</dbReference>
<dbReference type="CDD" id="cd00834">
    <property type="entry name" value="KAS_I_II"/>
    <property type="match status" value="1"/>
</dbReference>